<dbReference type="GO" id="GO:0003677">
    <property type="term" value="F:DNA binding"/>
    <property type="evidence" value="ECO:0007669"/>
    <property type="project" value="InterPro"/>
</dbReference>
<dbReference type="EMBL" id="RYUM01000006">
    <property type="protein sequence ID" value="RYQ20072.1"/>
    <property type="molecule type" value="Genomic_DNA"/>
</dbReference>
<gene>
    <name evidence="1" type="ORF">PG2071B_0483</name>
</gene>
<reference evidence="1 2" key="1">
    <citation type="submission" date="2018-12" db="EMBL/GenBank/DDBJ databases">
        <title>Unveiling genomic diversity among members of the Bifidobacterium pseudolongum species, a widely distributed gut commensal of the animal kingdom.</title>
        <authorList>
            <person name="Lugli G.A."/>
            <person name="Duranti S."/>
            <person name="Albert K."/>
            <person name="Mancabelli L."/>
            <person name="Napoli S."/>
            <person name="Viappiani A."/>
            <person name="Anzalone R."/>
            <person name="Longhi G."/>
            <person name="Milani C."/>
            <person name="Turroni F."/>
            <person name="Alessandri G."/>
            <person name="Sela D.A."/>
            <person name="Van Sinderen D."/>
            <person name="Ventura M."/>
        </authorList>
    </citation>
    <scope>NUCLEOTIDE SEQUENCE [LARGE SCALE GENOMIC DNA]</scope>
    <source>
        <strain evidence="1 2">2071B</strain>
    </source>
</reference>
<sequence>MKFLGRRLKEIRHERGLTLDDIATASQHFGTNWTSATISSMERGGSNIARLDVLMILTEAVTFTDDNGDVAPMVLADWFSIWGKEDGQDVVIAENDTISLNDELSTSRNNVAAALEGQPPTLFPLIGTKEQREELYRTVDMKDSAPANTEKKPHVPDRLRGNAHVATLSEQRAAIKFGLSPELFACVVKMRYGHYLDEEVAKRAGADASPQKRGRVTRKIFEELGDHLTLEETARASAVLRRQKASAENDLAALRGIIPRHTGITGVYRRSTDSSCCRKVSEVSE</sequence>
<dbReference type="Gene3D" id="1.10.260.40">
    <property type="entry name" value="lambda repressor-like DNA-binding domains"/>
    <property type="match status" value="1"/>
</dbReference>
<dbReference type="Proteomes" id="UP000291187">
    <property type="component" value="Unassembled WGS sequence"/>
</dbReference>
<comment type="caution">
    <text evidence="1">The sequence shown here is derived from an EMBL/GenBank/DDBJ whole genome shotgun (WGS) entry which is preliminary data.</text>
</comment>
<name>A0A4Q5A8K0_9BIFI</name>
<proteinExistence type="predicted"/>
<dbReference type="SUPFAM" id="SSF47413">
    <property type="entry name" value="lambda repressor-like DNA-binding domains"/>
    <property type="match status" value="1"/>
</dbReference>
<dbReference type="Pfam" id="PF13560">
    <property type="entry name" value="HTH_31"/>
    <property type="match status" value="1"/>
</dbReference>
<dbReference type="CDD" id="cd00093">
    <property type="entry name" value="HTH_XRE"/>
    <property type="match status" value="1"/>
</dbReference>
<dbReference type="AlphaFoldDB" id="A0A4Q5A8K0"/>
<evidence type="ECO:0000313" key="2">
    <source>
        <dbReference type="Proteomes" id="UP000291187"/>
    </source>
</evidence>
<accession>A0A4Q5A8K0</accession>
<organism evidence="1 2">
    <name type="scientific">Bifidobacterium pseudolongum subsp. globosum</name>
    <dbReference type="NCBI Taxonomy" id="1690"/>
    <lineage>
        <taxon>Bacteria</taxon>
        <taxon>Bacillati</taxon>
        <taxon>Actinomycetota</taxon>
        <taxon>Actinomycetes</taxon>
        <taxon>Bifidobacteriales</taxon>
        <taxon>Bifidobacteriaceae</taxon>
        <taxon>Bifidobacterium</taxon>
    </lineage>
</organism>
<evidence type="ECO:0000313" key="1">
    <source>
        <dbReference type="EMBL" id="RYQ20072.1"/>
    </source>
</evidence>
<dbReference type="InterPro" id="IPR010982">
    <property type="entry name" value="Lambda_DNA-bd_dom_sf"/>
</dbReference>
<dbReference type="InterPro" id="IPR001387">
    <property type="entry name" value="Cro/C1-type_HTH"/>
</dbReference>
<protein>
    <submittedName>
        <fullName evidence="1">Uncharacterized protein</fullName>
    </submittedName>
</protein>